<dbReference type="eggNOG" id="COG1672">
    <property type="taxonomic scope" value="Bacteria"/>
</dbReference>
<dbReference type="KEGG" id="hhy:Halhy_5814"/>
<feature type="transmembrane region" description="Helical" evidence="4">
    <location>
        <begin position="467"/>
        <end position="487"/>
    </location>
</feature>
<feature type="domain" description="Novel STAND NTPase 1" evidence="5">
    <location>
        <begin position="4"/>
        <end position="376"/>
    </location>
</feature>
<dbReference type="Pfam" id="PF07719">
    <property type="entry name" value="TPR_2"/>
    <property type="match status" value="1"/>
</dbReference>
<evidence type="ECO:0000256" key="2">
    <source>
        <dbReference type="ARBA" id="ARBA00022803"/>
    </source>
</evidence>
<keyword evidence="2 3" id="KW-0802">TPR repeat</keyword>
<dbReference type="PROSITE" id="PS50005">
    <property type="entry name" value="TPR"/>
    <property type="match status" value="1"/>
</dbReference>
<reference key="2">
    <citation type="submission" date="2011-04" db="EMBL/GenBank/DDBJ databases">
        <title>Complete sequence of chromosome of Haliscomenobacter hydrossis DSM 1100.</title>
        <authorList>
            <consortium name="US DOE Joint Genome Institute (JGI-PGF)"/>
            <person name="Lucas S."/>
            <person name="Han J."/>
            <person name="Lapidus A."/>
            <person name="Bruce D."/>
            <person name="Goodwin L."/>
            <person name="Pitluck S."/>
            <person name="Peters L."/>
            <person name="Kyrpides N."/>
            <person name="Mavromatis K."/>
            <person name="Ivanova N."/>
            <person name="Ovchinnikova G."/>
            <person name="Pagani I."/>
            <person name="Daligault H."/>
            <person name="Detter J.C."/>
            <person name="Han C."/>
            <person name="Land M."/>
            <person name="Hauser L."/>
            <person name="Markowitz V."/>
            <person name="Cheng J.-F."/>
            <person name="Hugenholtz P."/>
            <person name="Woyke T."/>
            <person name="Wu D."/>
            <person name="Verbarg S."/>
            <person name="Frueling A."/>
            <person name="Brambilla E."/>
            <person name="Klenk H.-P."/>
            <person name="Eisen J.A."/>
        </authorList>
    </citation>
    <scope>NUCLEOTIDE SEQUENCE</scope>
    <source>
        <strain>DSM 1100</strain>
    </source>
</reference>
<dbReference type="AlphaFoldDB" id="F4KY12"/>
<name>F4KY12_HALH1</name>
<dbReference type="InterPro" id="IPR011990">
    <property type="entry name" value="TPR-like_helical_dom_sf"/>
</dbReference>
<dbReference type="eggNOG" id="COG0497">
    <property type="taxonomic scope" value="Bacteria"/>
</dbReference>
<evidence type="ECO:0000313" key="6">
    <source>
        <dbReference type="EMBL" id="AEE53637.1"/>
    </source>
</evidence>
<dbReference type="RefSeq" id="WP_013768166.1">
    <property type="nucleotide sequence ID" value="NC_015510.1"/>
</dbReference>
<evidence type="ECO:0000256" key="1">
    <source>
        <dbReference type="ARBA" id="ARBA00022737"/>
    </source>
</evidence>
<evidence type="ECO:0000313" key="7">
    <source>
        <dbReference type="Proteomes" id="UP000008461"/>
    </source>
</evidence>
<dbReference type="HOGENOM" id="CLU_448173_0_0_10"/>
<organism evidence="6 7">
    <name type="scientific">Haliscomenobacter hydrossis (strain ATCC 27775 / DSM 1100 / LMG 10767 / O)</name>
    <dbReference type="NCBI Taxonomy" id="760192"/>
    <lineage>
        <taxon>Bacteria</taxon>
        <taxon>Pseudomonadati</taxon>
        <taxon>Bacteroidota</taxon>
        <taxon>Saprospiria</taxon>
        <taxon>Saprospirales</taxon>
        <taxon>Haliscomenobacteraceae</taxon>
        <taxon>Haliscomenobacter</taxon>
    </lineage>
</organism>
<dbReference type="STRING" id="760192.Halhy_5814"/>
<feature type="repeat" description="TPR" evidence="3">
    <location>
        <begin position="605"/>
        <end position="638"/>
    </location>
</feature>
<dbReference type="InterPro" id="IPR019734">
    <property type="entry name" value="TPR_rpt"/>
</dbReference>
<dbReference type="InterPro" id="IPR049052">
    <property type="entry name" value="nSTAND1"/>
</dbReference>
<dbReference type="Gene3D" id="3.40.50.300">
    <property type="entry name" value="P-loop containing nucleotide triphosphate hydrolases"/>
    <property type="match status" value="1"/>
</dbReference>
<dbReference type="InterPro" id="IPR013105">
    <property type="entry name" value="TPR_2"/>
</dbReference>
<protein>
    <submittedName>
        <fullName evidence="6">Tetratricopeptide TPR_2 repeat-containing protein</fullName>
    </submittedName>
</protein>
<gene>
    <name evidence="6" type="ordered locus">Halhy_5814</name>
</gene>
<dbReference type="Gene3D" id="1.25.40.10">
    <property type="entry name" value="Tetratricopeptide repeat domain"/>
    <property type="match status" value="1"/>
</dbReference>
<evidence type="ECO:0000256" key="3">
    <source>
        <dbReference type="PROSITE-ProRule" id="PRU00339"/>
    </source>
</evidence>
<evidence type="ECO:0000256" key="4">
    <source>
        <dbReference type="SAM" id="Phobius"/>
    </source>
</evidence>
<dbReference type="Proteomes" id="UP000008461">
    <property type="component" value="Chromosome"/>
</dbReference>
<accession>F4KY12</accession>
<sequence length="651" mass="74836">MKSPFKFLDAYTFEDRANFFGRKEETEELYRMVFKSSLILIYGLSGTGKTSLVQCGLAGRFDGPDWLPLFVRRNEDVNQSLDRALQKIMPSNETAISAIPDRVSYLFKDYLRPIYLIFDQFEELFILGTEKEQDTLAQTLAQLTRMEAACRVILIIREEFIGQLYRLEKYLPRLFDFRLRVEPMGYKKVAEVVEKSCLAYNIGFNDATEQSIQAIYDNIAGGKSGVQLPYLQVYLDQLYRRDYARSYPNGDESKAGEWPVLQFSLSEINALGNIEDVLGRFLDEQKWQLQASTDQKFKDSPEDAITLVLDTFVTPEGTKRPISFTLSDEQFVLEKNVLQWIVAIPAAVLHYIVNQLIERRILRQNESSLELAHDALALLIDQRRSEGQRRVNDVLTRVLIAYKEHQDTHEYLSRKQLNIIEELWPLLKPRLSTEIQGFIEKSKAEVASREHAELLAEREKRRKATRAAMVAIGLALCATAAMVFASIKAEQVRRAKVELSIAFFNSQIQTAHTLKVEGKYQEALDRLQEVNTLKIDLQAPQRDTLQELQKEWKEIQQLVEKANTAIKQLDLNRGINLYRQAQNIGADERITGLIVETENKVESTYRDLINKGNLMLNANQLAKARESYEKALKLKPGDVFVQKKLRTLTAQ</sequence>
<keyword evidence="4" id="KW-0812">Transmembrane</keyword>
<evidence type="ECO:0000259" key="5">
    <source>
        <dbReference type="Pfam" id="PF20703"/>
    </source>
</evidence>
<dbReference type="OrthoDB" id="1090410at2"/>
<reference evidence="6 7" key="1">
    <citation type="journal article" date="2011" name="Stand. Genomic Sci.">
        <title>Complete genome sequence of Haliscomenobacter hydrossis type strain (O).</title>
        <authorList>
            <consortium name="US DOE Joint Genome Institute (JGI-PGF)"/>
            <person name="Daligault H."/>
            <person name="Lapidus A."/>
            <person name="Zeytun A."/>
            <person name="Nolan M."/>
            <person name="Lucas S."/>
            <person name="Del Rio T.G."/>
            <person name="Tice H."/>
            <person name="Cheng J.F."/>
            <person name="Tapia R."/>
            <person name="Han C."/>
            <person name="Goodwin L."/>
            <person name="Pitluck S."/>
            <person name="Liolios K."/>
            <person name="Pagani I."/>
            <person name="Ivanova N."/>
            <person name="Huntemann M."/>
            <person name="Mavromatis K."/>
            <person name="Mikhailova N."/>
            <person name="Pati A."/>
            <person name="Chen A."/>
            <person name="Palaniappan K."/>
            <person name="Land M."/>
            <person name="Hauser L."/>
            <person name="Brambilla E.M."/>
            <person name="Rohde M."/>
            <person name="Verbarg S."/>
            <person name="Goker M."/>
            <person name="Bristow J."/>
            <person name="Eisen J.A."/>
            <person name="Markowitz V."/>
            <person name="Hugenholtz P."/>
            <person name="Kyrpides N.C."/>
            <person name="Klenk H.P."/>
            <person name="Woyke T."/>
        </authorList>
    </citation>
    <scope>NUCLEOTIDE SEQUENCE [LARGE SCALE GENOMIC DNA]</scope>
    <source>
        <strain evidence="7">ATCC 27775 / DSM 1100 / LMG 10767 / O</strain>
    </source>
</reference>
<dbReference type="SUPFAM" id="SSF52540">
    <property type="entry name" value="P-loop containing nucleoside triphosphate hydrolases"/>
    <property type="match status" value="1"/>
</dbReference>
<proteinExistence type="predicted"/>
<keyword evidence="7" id="KW-1185">Reference proteome</keyword>
<dbReference type="SUPFAM" id="SSF48452">
    <property type="entry name" value="TPR-like"/>
    <property type="match status" value="1"/>
</dbReference>
<keyword evidence="4" id="KW-0472">Membrane</keyword>
<dbReference type="Pfam" id="PF20703">
    <property type="entry name" value="nSTAND1"/>
    <property type="match status" value="1"/>
</dbReference>
<keyword evidence="4" id="KW-1133">Transmembrane helix</keyword>
<dbReference type="InterPro" id="IPR027417">
    <property type="entry name" value="P-loop_NTPase"/>
</dbReference>
<keyword evidence="1" id="KW-0677">Repeat</keyword>
<dbReference type="EMBL" id="CP002691">
    <property type="protein sequence ID" value="AEE53637.1"/>
    <property type="molecule type" value="Genomic_DNA"/>
</dbReference>